<proteinExistence type="predicted"/>
<sequence length="314" mass="36074">MRREARAPFDTAKADIILCSSDNVYFRVFRCLLALASPFFDAMFDLPQSRTRPISHNNSSGLEIIPMTENSRTIDMLLRFCYPSASISDPKMEKIGDVEQVLEAATKYAMEGVEQKVRKVLVAPRFLEKEPLRVFAIAYRYHLEPEARAAAKYLLRLPSLPPDAEELGYIAPNDLAMLDVYRRKCSQAVLGLTSNLEWVKRSQTHRFYEWWTDCCHCRSKSDVRYMMHSTYAREWWVEYMEETMSALKETPCALAVTKRLPKAVEKANGCPTCRKKASANMAEFTKMFAEEIDKAIADVSVFFVAKLGTRLDIW</sequence>
<comment type="caution">
    <text evidence="1">The sequence shown here is derived from an EMBL/GenBank/DDBJ whole genome shotgun (WGS) entry which is preliminary data.</text>
</comment>
<keyword evidence="2" id="KW-1185">Reference proteome</keyword>
<dbReference type="Proteomes" id="UP000790709">
    <property type="component" value="Unassembled WGS sequence"/>
</dbReference>
<dbReference type="EMBL" id="MU266478">
    <property type="protein sequence ID" value="KAH7922626.1"/>
    <property type="molecule type" value="Genomic_DNA"/>
</dbReference>
<name>A0ACB8B9Z4_9AGAM</name>
<protein>
    <submittedName>
        <fullName evidence="1">Uncharacterized protein</fullName>
    </submittedName>
</protein>
<reference evidence="1" key="1">
    <citation type="journal article" date="2021" name="New Phytol.">
        <title>Evolutionary innovations through gain and loss of genes in the ectomycorrhizal Boletales.</title>
        <authorList>
            <person name="Wu G."/>
            <person name="Miyauchi S."/>
            <person name="Morin E."/>
            <person name="Kuo A."/>
            <person name="Drula E."/>
            <person name="Varga T."/>
            <person name="Kohler A."/>
            <person name="Feng B."/>
            <person name="Cao Y."/>
            <person name="Lipzen A."/>
            <person name="Daum C."/>
            <person name="Hundley H."/>
            <person name="Pangilinan J."/>
            <person name="Johnson J."/>
            <person name="Barry K."/>
            <person name="LaButti K."/>
            <person name="Ng V."/>
            <person name="Ahrendt S."/>
            <person name="Min B."/>
            <person name="Choi I.G."/>
            <person name="Park H."/>
            <person name="Plett J.M."/>
            <person name="Magnuson J."/>
            <person name="Spatafora J.W."/>
            <person name="Nagy L.G."/>
            <person name="Henrissat B."/>
            <person name="Grigoriev I.V."/>
            <person name="Yang Z.L."/>
            <person name="Xu J."/>
            <person name="Martin F.M."/>
        </authorList>
    </citation>
    <scope>NUCLEOTIDE SEQUENCE</scope>
    <source>
        <strain evidence="1">KUC20120723A-06</strain>
    </source>
</reference>
<evidence type="ECO:0000313" key="2">
    <source>
        <dbReference type="Proteomes" id="UP000790709"/>
    </source>
</evidence>
<accession>A0ACB8B9Z4</accession>
<organism evidence="1 2">
    <name type="scientific">Leucogyrophana mollusca</name>
    <dbReference type="NCBI Taxonomy" id="85980"/>
    <lineage>
        <taxon>Eukaryota</taxon>
        <taxon>Fungi</taxon>
        <taxon>Dikarya</taxon>
        <taxon>Basidiomycota</taxon>
        <taxon>Agaricomycotina</taxon>
        <taxon>Agaricomycetes</taxon>
        <taxon>Agaricomycetidae</taxon>
        <taxon>Boletales</taxon>
        <taxon>Boletales incertae sedis</taxon>
        <taxon>Leucogyrophana</taxon>
    </lineage>
</organism>
<gene>
    <name evidence="1" type="ORF">BV22DRAFT_1094269</name>
</gene>
<evidence type="ECO:0000313" key="1">
    <source>
        <dbReference type="EMBL" id="KAH7922626.1"/>
    </source>
</evidence>